<dbReference type="InterPro" id="IPR050237">
    <property type="entry name" value="ATP-dep_AMP-bd_enzyme"/>
</dbReference>
<feature type="domain" description="AMP-dependent synthetase/ligase" evidence="1">
    <location>
        <begin position="7"/>
        <end position="118"/>
    </location>
</feature>
<dbReference type="EMBL" id="UINC01111115">
    <property type="protein sequence ID" value="SVC79089.1"/>
    <property type="molecule type" value="Genomic_DNA"/>
</dbReference>
<dbReference type="PANTHER" id="PTHR43767">
    <property type="entry name" value="LONG-CHAIN-FATTY-ACID--COA LIGASE"/>
    <property type="match status" value="1"/>
</dbReference>
<dbReference type="AlphaFoldDB" id="A0A382Q0J8"/>
<dbReference type="Pfam" id="PF00501">
    <property type="entry name" value="AMP-binding"/>
    <property type="match status" value="1"/>
</dbReference>
<organism evidence="2">
    <name type="scientific">marine metagenome</name>
    <dbReference type="NCBI Taxonomy" id="408172"/>
    <lineage>
        <taxon>unclassified sequences</taxon>
        <taxon>metagenomes</taxon>
        <taxon>ecological metagenomes</taxon>
    </lineage>
</organism>
<gene>
    <name evidence="2" type="ORF">METZ01_LOCUS331943</name>
</gene>
<protein>
    <recommendedName>
        <fullName evidence="1">AMP-dependent synthetase/ligase domain-containing protein</fullName>
    </recommendedName>
</protein>
<feature type="non-terminal residue" evidence="2">
    <location>
        <position position="157"/>
    </location>
</feature>
<evidence type="ECO:0000313" key="2">
    <source>
        <dbReference type="EMBL" id="SVC79089.1"/>
    </source>
</evidence>
<evidence type="ECO:0000259" key="1">
    <source>
        <dbReference type="Pfam" id="PF00501"/>
    </source>
</evidence>
<name>A0A382Q0J8_9ZZZZ</name>
<proteinExistence type="predicted"/>
<dbReference type="Gene3D" id="3.40.50.12780">
    <property type="entry name" value="N-terminal domain of ligase-like"/>
    <property type="match status" value="1"/>
</dbReference>
<sequence length="157" mass="17625">MHPGVNGKKYPDKPAIVMLDSGKTITHGELNDLSNQGAQLFRSLNLKPGDSIAFMLENHHLFFPIVFAAWRSGLRYTAMSWRLQPSEVEYIVKDCGAKAFITSKFLEETAMNLEESLRDVKKFMLDGTSRGYDSYEQSIESMPAEAVDDERQGGAML</sequence>
<accession>A0A382Q0J8</accession>
<dbReference type="InterPro" id="IPR042099">
    <property type="entry name" value="ANL_N_sf"/>
</dbReference>
<dbReference type="SUPFAM" id="SSF56801">
    <property type="entry name" value="Acetyl-CoA synthetase-like"/>
    <property type="match status" value="1"/>
</dbReference>
<dbReference type="InterPro" id="IPR000873">
    <property type="entry name" value="AMP-dep_synth/lig_dom"/>
</dbReference>
<dbReference type="PANTHER" id="PTHR43767:SF1">
    <property type="entry name" value="NONRIBOSOMAL PEPTIDE SYNTHASE PES1 (EUROFUNG)-RELATED"/>
    <property type="match status" value="1"/>
</dbReference>
<reference evidence="2" key="1">
    <citation type="submission" date="2018-05" db="EMBL/GenBank/DDBJ databases">
        <authorList>
            <person name="Lanie J.A."/>
            <person name="Ng W.-L."/>
            <person name="Kazmierczak K.M."/>
            <person name="Andrzejewski T.M."/>
            <person name="Davidsen T.M."/>
            <person name="Wayne K.J."/>
            <person name="Tettelin H."/>
            <person name="Glass J.I."/>
            <person name="Rusch D."/>
            <person name="Podicherti R."/>
            <person name="Tsui H.-C.T."/>
            <person name="Winkler M.E."/>
        </authorList>
    </citation>
    <scope>NUCLEOTIDE SEQUENCE</scope>
</reference>